<organism evidence="2 3">
    <name type="scientific">Mycena pura</name>
    <dbReference type="NCBI Taxonomy" id="153505"/>
    <lineage>
        <taxon>Eukaryota</taxon>
        <taxon>Fungi</taxon>
        <taxon>Dikarya</taxon>
        <taxon>Basidiomycota</taxon>
        <taxon>Agaricomycotina</taxon>
        <taxon>Agaricomycetes</taxon>
        <taxon>Agaricomycetidae</taxon>
        <taxon>Agaricales</taxon>
        <taxon>Marasmiineae</taxon>
        <taxon>Mycenaceae</taxon>
        <taxon>Mycena</taxon>
    </lineage>
</organism>
<dbReference type="AlphaFoldDB" id="A0AAD6US14"/>
<evidence type="ECO:0000313" key="3">
    <source>
        <dbReference type="Proteomes" id="UP001219525"/>
    </source>
</evidence>
<reference evidence="2" key="1">
    <citation type="submission" date="2023-03" db="EMBL/GenBank/DDBJ databases">
        <title>Massive genome expansion in bonnet fungi (Mycena s.s.) driven by repeated elements and novel gene families across ecological guilds.</title>
        <authorList>
            <consortium name="Lawrence Berkeley National Laboratory"/>
            <person name="Harder C.B."/>
            <person name="Miyauchi S."/>
            <person name="Viragh M."/>
            <person name="Kuo A."/>
            <person name="Thoen E."/>
            <person name="Andreopoulos B."/>
            <person name="Lu D."/>
            <person name="Skrede I."/>
            <person name="Drula E."/>
            <person name="Henrissat B."/>
            <person name="Morin E."/>
            <person name="Kohler A."/>
            <person name="Barry K."/>
            <person name="LaButti K."/>
            <person name="Morin E."/>
            <person name="Salamov A."/>
            <person name="Lipzen A."/>
            <person name="Mereny Z."/>
            <person name="Hegedus B."/>
            <person name="Baldrian P."/>
            <person name="Stursova M."/>
            <person name="Weitz H."/>
            <person name="Taylor A."/>
            <person name="Grigoriev I.V."/>
            <person name="Nagy L.G."/>
            <person name="Martin F."/>
            <person name="Kauserud H."/>
        </authorList>
    </citation>
    <scope>NUCLEOTIDE SEQUENCE</scope>
    <source>
        <strain evidence="2">9144</strain>
    </source>
</reference>
<feature type="region of interest" description="Disordered" evidence="1">
    <location>
        <begin position="273"/>
        <end position="293"/>
    </location>
</feature>
<evidence type="ECO:0000313" key="2">
    <source>
        <dbReference type="EMBL" id="KAJ7191058.1"/>
    </source>
</evidence>
<protein>
    <submittedName>
        <fullName evidence="2">Uncharacterized protein</fullName>
    </submittedName>
</protein>
<gene>
    <name evidence="2" type="ORF">GGX14DRAFT_579293</name>
</gene>
<keyword evidence="3" id="KW-1185">Reference proteome</keyword>
<dbReference type="EMBL" id="JARJCW010000138">
    <property type="protein sequence ID" value="KAJ7191058.1"/>
    <property type="molecule type" value="Genomic_DNA"/>
</dbReference>
<accession>A0AAD6US14</accession>
<evidence type="ECO:0000256" key="1">
    <source>
        <dbReference type="SAM" id="MobiDB-lite"/>
    </source>
</evidence>
<name>A0AAD6US14_9AGAR</name>
<proteinExistence type="predicted"/>
<dbReference type="Proteomes" id="UP001219525">
    <property type="component" value="Unassembled WGS sequence"/>
</dbReference>
<sequence length="403" mass="42164">MDSSIPVFNDNELPSCTEVEPADEAMRIPPEMALMFKELQQGLIRMVTVLNMVQRKGKGNVTVLNMPGDVLRLASQSTSCPPELLCAASASPKLLRTASGPLEHCHEISGPAELACGLSCCISIAAPHNPTSPELLRTAFTFLELLCTASASPELLRTASASPELLRTASGPPEHCHGISGPAELASGVPRLPGCQVPSHRSPPSLELVALSNRGASASAALSRLCPHLHLAMVLMDQTFLQRARHSLFYPDIACGHTGHLPRLLALPPPNCQPDPRTLGSAPKSFQLDSPSAQPPCVTHPEVALTISAALCAVPASTSPAHLRTDAPAQAGDARSGGGDHRAAWCVGGTTSGATHMKALFADNASVLALLAPQNPAVRDCAYPISTGRARVPPEDEDLLDAL</sequence>
<comment type="caution">
    <text evidence="2">The sequence shown here is derived from an EMBL/GenBank/DDBJ whole genome shotgun (WGS) entry which is preliminary data.</text>
</comment>